<dbReference type="Pfam" id="PF02368">
    <property type="entry name" value="Big_2"/>
    <property type="match status" value="4"/>
</dbReference>
<dbReference type="OrthoDB" id="5507507at2"/>
<dbReference type="STRING" id="1122973.GCA_000379925_00181"/>
<dbReference type="AlphaFoldDB" id="A0A4Y8WR82"/>
<dbReference type="PANTHER" id="PTHR23019:SF0">
    <property type="entry name" value="NUCLEAR PORE MEMBRANE GLYCOPROTEIN 210"/>
    <property type="match status" value="1"/>
</dbReference>
<dbReference type="Gene3D" id="2.60.40.1080">
    <property type="match status" value="4"/>
</dbReference>
<proteinExistence type="predicted"/>
<name>A0A4Y8WR82_9PORP</name>
<sequence>MLYLCERISDWGNRNGWETHLARLFQSRRTQLIIKTNKFLYIMKKLFTLLLLTFAAVSAVSCGRNDKKPEPAKVALNTTSHSLKVGETLELVATITPASSKEKVSWTTDKKEVATVTSEGKVEAVGEGKAIISAVLSGGNKASCAITVVKKEEPKPTPEPKPKKAKKATITFLKASYSLEIGKTLNLKEEVKITKGDDPTEELVFSWKSSSPQIATVDKSTGEVKGIELGEATITATLPNGNKAECKINVTKSQSPKKAKKATITFKKTSYNLEAGKTLDLDEEVNITQGDDPTEELDPSWESSSPQIATVDKSTGIVSGVKPGEATITATLPNGNKAECKINVTKSQEGGGSDKEIIIKTGSIKVEEGKTAQIEIDYNGVPKDKVKIEFKSVNEKIATVTPDGLVKGESVGETQISVTINGKPKHHGIPVSVYKKSDAKKYTYDLRMVKRDILSGEEKTEILKQKTIEVEYIRSGSASTNKFSIYVDITDTTTGEKTKNLVGAREIVDETGGIIVSAGFDGSVSYDGAGSFSLRIKLEEYGIEETIKVIVKEVKKKK</sequence>
<dbReference type="PANTHER" id="PTHR23019">
    <property type="entry name" value="NUCLEAR PORE MEMBRANE GLYCOPROTEIN GP210-RELATED"/>
    <property type="match status" value="1"/>
</dbReference>
<feature type="domain" description="BIG2" evidence="1">
    <location>
        <begin position="260"/>
        <end position="342"/>
    </location>
</feature>
<evidence type="ECO:0000313" key="2">
    <source>
        <dbReference type="EMBL" id="TFH95370.1"/>
    </source>
</evidence>
<evidence type="ECO:0000259" key="1">
    <source>
        <dbReference type="SMART" id="SM00635"/>
    </source>
</evidence>
<keyword evidence="3" id="KW-1185">Reference proteome</keyword>
<gene>
    <name evidence="2" type="ORF">E4P47_04630</name>
</gene>
<dbReference type="SMART" id="SM00635">
    <property type="entry name" value="BID_2"/>
    <property type="match status" value="4"/>
</dbReference>
<organism evidence="2 3">
    <name type="scientific">Porphyromonas levii</name>
    <dbReference type="NCBI Taxonomy" id="28114"/>
    <lineage>
        <taxon>Bacteria</taxon>
        <taxon>Pseudomonadati</taxon>
        <taxon>Bacteroidota</taxon>
        <taxon>Bacteroidia</taxon>
        <taxon>Bacteroidales</taxon>
        <taxon>Porphyromonadaceae</taxon>
        <taxon>Porphyromonas</taxon>
    </lineage>
</organism>
<accession>A0A4Y8WR82</accession>
<dbReference type="EMBL" id="SPNC01000053">
    <property type="protein sequence ID" value="TFH95370.1"/>
    <property type="molecule type" value="Genomic_DNA"/>
</dbReference>
<dbReference type="InterPro" id="IPR003343">
    <property type="entry name" value="Big_2"/>
</dbReference>
<dbReference type="Proteomes" id="UP000297225">
    <property type="component" value="Unassembled WGS sequence"/>
</dbReference>
<comment type="caution">
    <text evidence="2">The sequence shown here is derived from an EMBL/GenBank/DDBJ whole genome shotgun (WGS) entry which is preliminary data.</text>
</comment>
<dbReference type="InterPro" id="IPR045197">
    <property type="entry name" value="NUP210-like"/>
</dbReference>
<dbReference type="SUPFAM" id="SSF49373">
    <property type="entry name" value="Invasin/intimin cell-adhesion fragments"/>
    <property type="match status" value="4"/>
</dbReference>
<feature type="domain" description="BIG2" evidence="1">
    <location>
        <begin position="353"/>
        <end position="430"/>
    </location>
</feature>
<evidence type="ECO:0000313" key="3">
    <source>
        <dbReference type="Proteomes" id="UP000297225"/>
    </source>
</evidence>
<dbReference type="InterPro" id="IPR008964">
    <property type="entry name" value="Invasin/intimin_cell_adhesion"/>
</dbReference>
<reference evidence="2 3" key="1">
    <citation type="submission" date="2019-03" db="EMBL/GenBank/DDBJ databases">
        <title>Porphyromonas levii Isolated from the Uterus of Dairy Cows.</title>
        <authorList>
            <person name="Francis A.M."/>
        </authorList>
    </citation>
    <scope>NUCLEOTIDE SEQUENCE [LARGE SCALE GENOMIC DNA]</scope>
    <source>
        <strain evidence="2 3">AF5678</strain>
    </source>
</reference>
<feature type="domain" description="BIG2" evidence="1">
    <location>
        <begin position="166"/>
        <end position="248"/>
    </location>
</feature>
<feature type="domain" description="BIG2" evidence="1">
    <location>
        <begin position="70"/>
        <end position="146"/>
    </location>
</feature>
<protein>
    <submittedName>
        <fullName evidence="2">Ig domain-containing protein</fullName>
    </submittedName>
</protein>